<evidence type="ECO:0000256" key="6">
    <source>
        <dbReference type="ARBA" id="ARBA00022825"/>
    </source>
</evidence>
<dbReference type="RefSeq" id="WP_169698162.1">
    <property type="nucleotide sequence ID" value="NZ_LS974202.1"/>
</dbReference>
<dbReference type="InterPro" id="IPR008268">
    <property type="entry name" value="Peptidase_S16_AS"/>
</dbReference>
<feature type="active site" evidence="10 12">
    <location>
        <position position="691"/>
    </location>
</feature>
<dbReference type="GO" id="GO:0043565">
    <property type="term" value="F:sequence-specific DNA binding"/>
    <property type="evidence" value="ECO:0007669"/>
    <property type="project" value="UniProtKB-UniRule"/>
</dbReference>
<evidence type="ECO:0000256" key="15">
    <source>
        <dbReference type="RuleBase" id="RU000591"/>
    </source>
</evidence>
<keyword evidence="21" id="KW-1185">Reference proteome</keyword>
<dbReference type="NCBIfam" id="TIGR00763">
    <property type="entry name" value="lon"/>
    <property type="match status" value="1"/>
</dbReference>
<dbReference type="EC" id="3.4.21.53" evidence="10 11"/>
<dbReference type="SUPFAM" id="SSF54211">
    <property type="entry name" value="Ribosomal protein S5 domain 2-like"/>
    <property type="match status" value="1"/>
</dbReference>
<dbReference type="Gene3D" id="1.10.8.60">
    <property type="match status" value="1"/>
</dbReference>
<dbReference type="InterPro" id="IPR003111">
    <property type="entry name" value="Lon_prtase_N"/>
</dbReference>
<dbReference type="GO" id="GO:0005524">
    <property type="term" value="F:ATP binding"/>
    <property type="evidence" value="ECO:0007669"/>
    <property type="project" value="UniProtKB-UniRule"/>
</dbReference>
<comment type="similarity">
    <text evidence="10 11 14 15">Belongs to the peptidase S16 family.</text>
</comment>
<evidence type="ECO:0000256" key="14">
    <source>
        <dbReference type="PROSITE-ProRule" id="PRU01122"/>
    </source>
</evidence>
<evidence type="ECO:0000313" key="20">
    <source>
        <dbReference type="EMBL" id="SSC11716.1"/>
    </source>
</evidence>
<comment type="induction">
    <text evidence="10">By heat shock.</text>
</comment>
<comment type="subunit">
    <text evidence="10 11">Homohexamer. Organized in a ring with a central cavity.</text>
</comment>
<evidence type="ECO:0000259" key="19">
    <source>
        <dbReference type="PROSITE" id="PS51787"/>
    </source>
</evidence>
<dbReference type="HAMAP" id="MF_01973">
    <property type="entry name" value="lon_bact"/>
    <property type="match status" value="1"/>
</dbReference>
<keyword evidence="16" id="KW-0175">Coiled coil</keyword>
<dbReference type="InterPro" id="IPR027417">
    <property type="entry name" value="P-loop_NTPase"/>
</dbReference>
<evidence type="ECO:0000256" key="7">
    <source>
        <dbReference type="ARBA" id="ARBA00022840"/>
    </source>
</evidence>
<comment type="catalytic activity">
    <reaction evidence="9 10 11 14">
        <text>Hydrolysis of proteins in presence of ATP.</text>
        <dbReference type="EC" id="3.4.21.53"/>
    </reaction>
</comment>
<feature type="compositionally biased region" description="Basic and acidic residues" evidence="17">
    <location>
        <begin position="266"/>
        <end position="280"/>
    </location>
</feature>
<proteinExistence type="evidence at transcript level"/>
<evidence type="ECO:0000256" key="4">
    <source>
        <dbReference type="ARBA" id="ARBA00022741"/>
    </source>
</evidence>
<dbReference type="Gene3D" id="1.20.58.1480">
    <property type="match status" value="1"/>
</dbReference>
<dbReference type="SMART" id="SM00382">
    <property type="entry name" value="AAA"/>
    <property type="match status" value="1"/>
</dbReference>
<organism evidence="20 21">
    <name type="scientific">Mesotoga infera</name>
    <dbReference type="NCBI Taxonomy" id="1236046"/>
    <lineage>
        <taxon>Bacteria</taxon>
        <taxon>Thermotogati</taxon>
        <taxon>Thermotogota</taxon>
        <taxon>Thermotogae</taxon>
        <taxon>Kosmotogales</taxon>
        <taxon>Kosmotogaceae</taxon>
        <taxon>Mesotoga</taxon>
    </lineage>
</organism>
<evidence type="ECO:0000256" key="13">
    <source>
        <dbReference type="PIRSR" id="PIRSR001174-2"/>
    </source>
</evidence>
<dbReference type="InterPro" id="IPR046336">
    <property type="entry name" value="Lon_prtase_N_sf"/>
</dbReference>
<keyword evidence="7 10" id="KW-0067">ATP-binding</keyword>
<dbReference type="SUPFAM" id="SSF52540">
    <property type="entry name" value="P-loop containing nucleoside triphosphate hydrolases"/>
    <property type="match status" value="1"/>
</dbReference>
<dbReference type="FunFam" id="1.20.5.5270:FF:000002">
    <property type="entry name" value="Lon protease homolog"/>
    <property type="match status" value="1"/>
</dbReference>
<comment type="subcellular location">
    <subcellularLocation>
        <location evidence="1 10 11">Cytoplasm</location>
    </subcellularLocation>
</comment>
<name>A0A7Z7PQF3_9BACT</name>
<dbReference type="InterPro" id="IPR020568">
    <property type="entry name" value="Ribosomal_Su5_D2-typ_SF"/>
</dbReference>
<dbReference type="PROSITE" id="PS51787">
    <property type="entry name" value="LON_N"/>
    <property type="match status" value="1"/>
</dbReference>
<dbReference type="AlphaFoldDB" id="A0A7Z7PQF3"/>
<dbReference type="GO" id="GO:0006515">
    <property type="term" value="P:protein quality control for misfolded or incompletely synthesized proteins"/>
    <property type="evidence" value="ECO:0007669"/>
    <property type="project" value="UniProtKB-UniRule"/>
</dbReference>
<protein>
    <recommendedName>
        <fullName evidence="10 11">Lon protease</fullName>
        <ecNumber evidence="10 11">3.4.21.53</ecNumber>
    </recommendedName>
    <alternativeName>
        <fullName evidence="10">ATP-dependent protease La</fullName>
    </alternativeName>
</protein>
<evidence type="ECO:0000256" key="9">
    <source>
        <dbReference type="ARBA" id="ARBA00050665"/>
    </source>
</evidence>
<dbReference type="PANTHER" id="PTHR10046">
    <property type="entry name" value="ATP DEPENDENT LON PROTEASE FAMILY MEMBER"/>
    <property type="match status" value="1"/>
</dbReference>
<dbReference type="Proteomes" id="UP000250796">
    <property type="component" value="Chromosome MESINF"/>
</dbReference>
<keyword evidence="4 10" id="KW-0547">Nucleotide-binding</keyword>
<comment type="function">
    <text evidence="10">ATP-dependent serine protease that mediates the selective degradation of mutant and abnormal proteins as well as certain short-lived regulatory proteins. Required for cellular homeostasis and for survival from DNA damage and developmental changes induced by stress. Degrades polypeptides processively to yield small peptide fragments that are 5 to 10 amino acids long. Binds to DNA in a double-stranded, site-specific manner.</text>
</comment>
<dbReference type="Gene3D" id="3.30.230.10">
    <property type="match status" value="1"/>
</dbReference>
<dbReference type="Gene3D" id="3.40.50.300">
    <property type="entry name" value="P-loop containing nucleotide triphosphate hydrolases"/>
    <property type="match status" value="1"/>
</dbReference>
<keyword evidence="8 10" id="KW-0346">Stress response</keyword>
<dbReference type="InterPro" id="IPR004815">
    <property type="entry name" value="Lon_bac/euk-typ"/>
</dbReference>
<dbReference type="Gene3D" id="2.30.130.40">
    <property type="entry name" value="LON domain-like"/>
    <property type="match status" value="1"/>
</dbReference>
<dbReference type="InterPro" id="IPR003959">
    <property type="entry name" value="ATPase_AAA_core"/>
</dbReference>
<keyword evidence="6 10" id="KW-0720">Serine protease</keyword>
<dbReference type="GO" id="GO:0004252">
    <property type="term" value="F:serine-type endopeptidase activity"/>
    <property type="evidence" value="ECO:0007669"/>
    <property type="project" value="UniProtKB-UniRule"/>
</dbReference>
<feature type="domain" description="Lon proteolytic" evidence="18">
    <location>
        <begin position="605"/>
        <end position="785"/>
    </location>
</feature>
<evidence type="ECO:0000256" key="16">
    <source>
        <dbReference type="SAM" id="Coils"/>
    </source>
</evidence>
<dbReference type="GO" id="GO:0005737">
    <property type="term" value="C:cytoplasm"/>
    <property type="evidence" value="ECO:0007669"/>
    <property type="project" value="UniProtKB-SubCell"/>
</dbReference>
<evidence type="ECO:0000313" key="21">
    <source>
        <dbReference type="Proteomes" id="UP000250796"/>
    </source>
</evidence>
<dbReference type="InterPro" id="IPR027543">
    <property type="entry name" value="Lon_bac"/>
</dbReference>
<dbReference type="PRINTS" id="PR00830">
    <property type="entry name" value="ENDOLAPTASE"/>
</dbReference>
<feature type="binding site" evidence="10 13">
    <location>
        <begin position="370"/>
        <end position="377"/>
    </location>
    <ligand>
        <name>ATP</name>
        <dbReference type="ChEBI" id="CHEBI:30616"/>
    </ligand>
</feature>
<feature type="region of interest" description="Disordered" evidence="17">
    <location>
        <begin position="258"/>
        <end position="280"/>
    </location>
</feature>
<evidence type="ECO:0000256" key="5">
    <source>
        <dbReference type="ARBA" id="ARBA00022801"/>
    </source>
</evidence>
<dbReference type="Pfam" id="PF22667">
    <property type="entry name" value="Lon_lid"/>
    <property type="match status" value="1"/>
</dbReference>
<dbReference type="InterPro" id="IPR008269">
    <property type="entry name" value="Lon_proteolytic"/>
</dbReference>
<keyword evidence="3 10" id="KW-0645">Protease</keyword>
<dbReference type="EMBL" id="LS974202">
    <property type="protein sequence ID" value="SSC11716.1"/>
    <property type="molecule type" value="Genomic_DNA"/>
</dbReference>
<dbReference type="SUPFAM" id="SSF88697">
    <property type="entry name" value="PUA domain-like"/>
    <property type="match status" value="1"/>
</dbReference>
<dbReference type="PIRSF" id="PIRSF001174">
    <property type="entry name" value="Lon_proteas"/>
    <property type="match status" value="1"/>
</dbReference>
<dbReference type="Pfam" id="PF00004">
    <property type="entry name" value="AAA"/>
    <property type="match status" value="1"/>
</dbReference>
<dbReference type="KEGG" id="minf:MESINF_0267"/>
<evidence type="ECO:0000256" key="8">
    <source>
        <dbReference type="ARBA" id="ARBA00023016"/>
    </source>
</evidence>
<evidence type="ECO:0000256" key="17">
    <source>
        <dbReference type="SAM" id="MobiDB-lite"/>
    </source>
</evidence>
<dbReference type="GO" id="GO:0034605">
    <property type="term" value="P:cellular response to heat"/>
    <property type="evidence" value="ECO:0007669"/>
    <property type="project" value="UniProtKB-UniRule"/>
</dbReference>
<evidence type="ECO:0000256" key="3">
    <source>
        <dbReference type="ARBA" id="ARBA00022670"/>
    </source>
</evidence>
<dbReference type="InterPro" id="IPR014721">
    <property type="entry name" value="Ribsml_uS5_D2-typ_fold_subgr"/>
</dbReference>
<dbReference type="FunFam" id="3.40.50.300:FF:000021">
    <property type="entry name" value="Lon protease homolog"/>
    <property type="match status" value="1"/>
</dbReference>
<dbReference type="InterPro" id="IPR027065">
    <property type="entry name" value="Lon_Prtase"/>
</dbReference>
<dbReference type="CDD" id="cd19500">
    <property type="entry name" value="RecA-like_Lon"/>
    <property type="match status" value="1"/>
</dbReference>
<sequence length="788" mass="88670">MAQKFELLEKAAIRSERKIEIPDILPAIPTRTNMLIYPSSVMPLYVGREKSLSALEESIGKYDQLVFLVSQRDITKEEPELGDLFEVGTIGRIVQLMKMPDGNYKILVEGLARAKISGVVEEENALIVKLESLKSRARKSKMLEALVRKVKELTQKYVSMSRRFPEEALMALEDTSNADKFADFVSSIVPFALEEKQKLLEEVEPVERLKTLMELLSREIEILSLEEELDKRVKEKIEQGQKEYYLREKMRAIQEELEGEEDEEIKELKERAASPDLSDEVREKAEQEISRLEKMSPYSAEATVVRTYLDWLLNLPWSLETEDEIKIKDVRRTLDSNHYGLQDVKERILEFLAARKYSEKLRAPILCLVGPPGVGKTSLGRSVAEAMGRKFGRISLGGMRDEAEIRGHRRTYVGALPGRIMQMIRKLGSKNPVIVLDEVDKMGISFQGDPASALLEVLDPEQNSNFTDHFLEVSFDLSRVLFITTANVLYSIPDALRDRMEVIEIPGYTESEKYHIAKDHILPKLLDEYNMKDGSFKITGSAIKGTIRDYTREAGVRQLDRNLGKIIRKAILKMAEGEGSINVGVNDLGEFLGIPLFKDSDFRKKPEVGVVTGLAWTPVGGEIMYIEVLPVPGKGKLIITGQLGDVMKESAQIATSLAKKLCDGEKYADIFEKRDFHIHVPEGAVPKDGPSAGITLTTAFISAVSGRKVRNDIAMTGEITLRGKVLPIGGLKEKLMAAYRSQMKTVIIPLANKRDLEKVPEEIKSRLEFVFVEDILEVLQVALLDKGD</sequence>
<evidence type="ECO:0000256" key="12">
    <source>
        <dbReference type="PIRSR" id="PIRSR001174-1"/>
    </source>
</evidence>
<keyword evidence="5 10" id="KW-0378">Hydrolase</keyword>
<dbReference type="InterPro" id="IPR015947">
    <property type="entry name" value="PUA-like_sf"/>
</dbReference>
<evidence type="ECO:0000256" key="1">
    <source>
        <dbReference type="ARBA" id="ARBA00004496"/>
    </source>
</evidence>
<keyword evidence="2 10" id="KW-0963">Cytoplasm</keyword>
<accession>A0A7Z7PQF3</accession>
<reference evidence="20 21" key="1">
    <citation type="submission" date="2017-01" db="EMBL/GenBank/DDBJ databases">
        <authorList>
            <person name="Erauso G."/>
        </authorList>
    </citation>
    <scope>NUCLEOTIDE SEQUENCE [LARGE SCALE GENOMIC DNA]</scope>
    <source>
        <strain evidence="20">MESINF1</strain>
    </source>
</reference>
<dbReference type="GO" id="GO:0004176">
    <property type="term" value="F:ATP-dependent peptidase activity"/>
    <property type="evidence" value="ECO:0007669"/>
    <property type="project" value="UniProtKB-UniRule"/>
</dbReference>
<evidence type="ECO:0000256" key="10">
    <source>
        <dbReference type="HAMAP-Rule" id="MF_01973"/>
    </source>
</evidence>
<feature type="active site" evidence="10 12">
    <location>
        <position position="734"/>
    </location>
</feature>
<dbReference type="Gene3D" id="1.20.5.5270">
    <property type="match status" value="1"/>
</dbReference>
<dbReference type="PROSITE" id="PS51786">
    <property type="entry name" value="LON_PROTEOLYTIC"/>
    <property type="match status" value="1"/>
</dbReference>
<dbReference type="SMART" id="SM00464">
    <property type="entry name" value="LON"/>
    <property type="match status" value="1"/>
</dbReference>
<evidence type="ECO:0000259" key="18">
    <source>
        <dbReference type="PROSITE" id="PS51786"/>
    </source>
</evidence>
<dbReference type="InterPro" id="IPR003593">
    <property type="entry name" value="AAA+_ATPase"/>
</dbReference>
<dbReference type="PROSITE" id="PS01046">
    <property type="entry name" value="LON_SER"/>
    <property type="match status" value="1"/>
</dbReference>
<feature type="coiled-coil region" evidence="16">
    <location>
        <begin position="136"/>
        <end position="163"/>
    </location>
</feature>
<evidence type="ECO:0000256" key="2">
    <source>
        <dbReference type="ARBA" id="ARBA00022490"/>
    </source>
</evidence>
<dbReference type="InterPro" id="IPR054594">
    <property type="entry name" value="Lon_lid"/>
</dbReference>
<gene>
    <name evidence="10 20" type="primary">lon</name>
    <name evidence="20" type="ORF">MESINF_0267</name>
</gene>
<feature type="domain" description="Lon N-terminal" evidence="19">
    <location>
        <begin position="25"/>
        <end position="220"/>
    </location>
</feature>
<evidence type="ECO:0000256" key="11">
    <source>
        <dbReference type="PIRNR" id="PIRNR001174"/>
    </source>
</evidence>
<dbReference type="GO" id="GO:0016887">
    <property type="term" value="F:ATP hydrolysis activity"/>
    <property type="evidence" value="ECO:0007669"/>
    <property type="project" value="UniProtKB-UniRule"/>
</dbReference>
<dbReference type="Pfam" id="PF02190">
    <property type="entry name" value="LON_substr_bdg"/>
    <property type="match status" value="1"/>
</dbReference>
<dbReference type="Pfam" id="PF05362">
    <property type="entry name" value="Lon_C"/>
    <property type="match status" value="1"/>
</dbReference>